<sequence length="80" mass="9429">MKPPKIYKDQVKAEMHQAVVEVGTGICKDTTQARLEISDHPNWFFRISKYTMPFLKNEFVPETRFVNTLRPFLKILKIMS</sequence>
<keyword evidence="2" id="KW-1185">Reference proteome</keyword>
<evidence type="ECO:0000313" key="2">
    <source>
        <dbReference type="Proteomes" id="UP000198850"/>
    </source>
</evidence>
<gene>
    <name evidence="1" type="ORF">SAMN05443550_108175</name>
</gene>
<accession>A0A1H4FYC9</accession>
<proteinExistence type="predicted"/>
<reference evidence="1 2" key="1">
    <citation type="submission" date="2016-10" db="EMBL/GenBank/DDBJ databases">
        <authorList>
            <person name="de Groot N.N."/>
        </authorList>
    </citation>
    <scope>NUCLEOTIDE SEQUENCE [LARGE SCALE GENOMIC DNA]</scope>
    <source>
        <strain evidence="1 2">DSM 19033</strain>
    </source>
</reference>
<organism evidence="1 2">
    <name type="scientific">Pedobacter hartonius</name>
    <dbReference type="NCBI Taxonomy" id="425514"/>
    <lineage>
        <taxon>Bacteria</taxon>
        <taxon>Pseudomonadati</taxon>
        <taxon>Bacteroidota</taxon>
        <taxon>Sphingobacteriia</taxon>
        <taxon>Sphingobacteriales</taxon>
        <taxon>Sphingobacteriaceae</taxon>
        <taxon>Pedobacter</taxon>
    </lineage>
</organism>
<dbReference type="RefSeq" id="WP_245735301.1">
    <property type="nucleotide sequence ID" value="NZ_FNRA01000008.1"/>
</dbReference>
<evidence type="ECO:0000313" key="1">
    <source>
        <dbReference type="EMBL" id="SEB01502.1"/>
    </source>
</evidence>
<protein>
    <submittedName>
        <fullName evidence="1">Uncharacterized protein</fullName>
    </submittedName>
</protein>
<dbReference type="AlphaFoldDB" id="A0A1H4FYC9"/>
<name>A0A1H4FYC9_9SPHI</name>
<dbReference type="EMBL" id="FNRA01000008">
    <property type="protein sequence ID" value="SEB01502.1"/>
    <property type="molecule type" value="Genomic_DNA"/>
</dbReference>
<dbReference type="Proteomes" id="UP000198850">
    <property type="component" value="Unassembled WGS sequence"/>
</dbReference>
<dbReference type="STRING" id="425514.SAMN05443550_108175"/>